<evidence type="ECO:0000256" key="7">
    <source>
        <dbReference type="ARBA" id="ARBA00023136"/>
    </source>
</evidence>
<dbReference type="EMBL" id="AAZDVE040000048">
    <property type="protein sequence ID" value="EMP9434789.1"/>
    <property type="molecule type" value="Genomic_DNA"/>
</dbReference>
<feature type="domain" description="PapC N-terminal" evidence="11">
    <location>
        <begin position="37"/>
        <end position="181"/>
    </location>
</feature>
<dbReference type="PROSITE" id="PS01151">
    <property type="entry name" value="FIMBRIAL_USHER"/>
    <property type="match status" value="1"/>
</dbReference>
<evidence type="ECO:0000256" key="2">
    <source>
        <dbReference type="ARBA" id="ARBA00008064"/>
    </source>
</evidence>
<evidence type="ECO:0000256" key="5">
    <source>
        <dbReference type="ARBA" id="ARBA00022692"/>
    </source>
</evidence>
<evidence type="ECO:0000259" key="10">
    <source>
        <dbReference type="Pfam" id="PF13953"/>
    </source>
</evidence>
<dbReference type="InterPro" id="IPR042186">
    <property type="entry name" value="FimD_plug_dom"/>
</dbReference>
<keyword evidence="5 9" id="KW-0812">Transmembrane</keyword>
<keyword evidence="8 9" id="KW-0998">Cell outer membrane</keyword>
<comment type="caution">
    <text evidence="12">The sequence shown here is derived from an EMBL/GenBank/DDBJ whole genome shotgun (WGS) entry which is preliminary data.</text>
</comment>
<protein>
    <submittedName>
        <fullName evidence="12">Outer membrane usher protein</fullName>
    </submittedName>
</protein>
<evidence type="ECO:0000256" key="4">
    <source>
        <dbReference type="ARBA" id="ARBA00022452"/>
    </source>
</evidence>
<dbReference type="SUPFAM" id="SSF141729">
    <property type="entry name" value="FimD N-terminal domain-like"/>
    <property type="match status" value="1"/>
</dbReference>
<dbReference type="InterPro" id="IPR037224">
    <property type="entry name" value="PapC_N_sf"/>
</dbReference>
<dbReference type="FunFam" id="2.60.40.3110:FF:000001">
    <property type="entry name" value="Putative fimbrial outer membrane usher"/>
    <property type="match status" value="1"/>
</dbReference>
<dbReference type="Gene3D" id="2.60.40.2610">
    <property type="entry name" value="Outer membrane usher protein FimD, plug domain"/>
    <property type="match status" value="1"/>
</dbReference>
<keyword evidence="3 9" id="KW-0813">Transport</keyword>
<dbReference type="InterPro" id="IPR025949">
    <property type="entry name" value="PapC-like_C"/>
</dbReference>
<dbReference type="PANTHER" id="PTHR30451:SF10">
    <property type="entry name" value="OUTER MEMBRANE USHER PROTEIN YFCU-RELATED"/>
    <property type="match status" value="1"/>
</dbReference>
<keyword evidence="7 9" id="KW-0472">Membrane</keyword>
<dbReference type="InterPro" id="IPR000015">
    <property type="entry name" value="Fimb_usher"/>
</dbReference>
<evidence type="ECO:0000259" key="11">
    <source>
        <dbReference type="Pfam" id="PF13954"/>
    </source>
</evidence>
<dbReference type="Pfam" id="PF13953">
    <property type="entry name" value="PapC_C"/>
    <property type="match status" value="1"/>
</dbReference>
<name>A0AAI9MYJ9_PROST</name>
<evidence type="ECO:0000256" key="1">
    <source>
        <dbReference type="ARBA" id="ARBA00004571"/>
    </source>
</evidence>
<dbReference type="Pfam" id="PF00577">
    <property type="entry name" value="Usher"/>
    <property type="match status" value="1"/>
</dbReference>
<organism evidence="12">
    <name type="scientific">Providencia stuartii</name>
    <dbReference type="NCBI Taxonomy" id="588"/>
    <lineage>
        <taxon>Bacteria</taxon>
        <taxon>Pseudomonadati</taxon>
        <taxon>Pseudomonadota</taxon>
        <taxon>Gammaproteobacteria</taxon>
        <taxon>Enterobacterales</taxon>
        <taxon>Morganellaceae</taxon>
        <taxon>Providencia</taxon>
    </lineage>
</organism>
<keyword evidence="4" id="KW-1134">Transmembrane beta strand</keyword>
<dbReference type="InterPro" id="IPR043142">
    <property type="entry name" value="PapC-like_C_sf"/>
</dbReference>
<dbReference type="Gene3D" id="3.10.20.410">
    <property type="match status" value="1"/>
</dbReference>
<dbReference type="NCBIfam" id="NF011812">
    <property type="entry name" value="PRK15284.1"/>
    <property type="match status" value="1"/>
</dbReference>
<dbReference type="PANTHER" id="PTHR30451">
    <property type="entry name" value="OUTER MEMBRANE USHER PROTEIN"/>
    <property type="match status" value="1"/>
</dbReference>
<dbReference type="Pfam" id="PF13954">
    <property type="entry name" value="PapC_N"/>
    <property type="match status" value="1"/>
</dbReference>
<evidence type="ECO:0000256" key="6">
    <source>
        <dbReference type="ARBA" id="ARBA00022729"/>
    </source>
</evidence>
<keyword evidence="6" id="KW-0732">Signal</keyword>
<evidence type="ECO:0000256" key="8">
    <source>
        <dbReference type="ARBA" id="ARBA00023237"/>
    </source>
</evidence>
<dbReference type="GO" id="GO:0009279">
    <property type="term" value="C:cell outer membrane"/>
    <property type="evidence" value="ECO:0007669"/>
    <property type="project" value="UniProtKB-SubCell"/>
</dbReference>
<dbReference type="Gene3D" id="2.60.40.2070">
    <property type="match status" value="1"/>
</dbReference>
<sequence length="872" mass="97827">MVAIQPYITTWLNIKTIIIPLLLLSSFSMSTQLNEIEFNSNMLDINDRANINLAQFSKPGYLMPGEYSFTIYINNSSFNDETVFFYLEPNNNDESTACVSPEIVKQLGLKAEYNDALTWWHDNQCLNLKSLPGMEARADLPKSAFYISVPQAYLEYTADNWDPPSRWEEGISGYLFDYNLTSQINQQTHKTNNTTYSINTTGITGFNTGAWRFRVDWQSRINKTQGQQQQNDFDLSRYYSYRAIKSLGAKLTLGENYFTSDIFDSFRFSGFSLITDDNMLPPNLRGYAPEITGVAKTNATVIVSQQGHIIYQTQVPAGPFRIQDLNDALSGEIRVTVQEQDGSTQTFTLSTATVPYLTRPGQIRYKLAAGKTSDYQHRINSDIFASGEFSWGINNNWSLYGGSVTANNYLSAALGVGRDLTIFGALSFDVTHSRASLTNMYDIGDRIYQGSSYRLSYSKRFDEANSQVTFAGYRFSEEGFMSMSEYLDAQTSGIRQFNSKEMYTISYNQQLTTLGLSAYLNFYHQSYWNKPNSDRYSLSLAKYFDLGSFKNLSLNMTEFYNRADQQNDYGTYFSLSIPWGESKTISLSSNWNKNDTSNQANYYSRLDQSSHYSLNSGINRDGTSIGGSYNYDGSYAAISTNTSYQYNRYRSAALSINGGLTATKEGVALHRINQMGGARILVSTDGVENIPIQGFGAVVNTNSFGYAVINDINSYYRNQVRIDVNKLPDTAAISQSIKQATLTEGAIGYRQFDVVSGTNAMAIIRLADNSFPPFGSTVTNTRKKQVGIISDDGSIYLTGLKASDTLDVTWNGSVQCQIHLPETFPDESVLMTNWLLPCVSENQPPPPLEKYLEVSPMPISPKSIKPTRWLTK</sequence>
<accession>A0AAI9MYJ9</accession>
<dbReference type="AlphaFoldDB" id="A0AAI9MYJ9"/>
<dbReference type="GO" id="GO:0015473">
    <property type="term" value="F:fimbrial usher porin activity"/>
    <property type="evidence" value="ECO:0007669"/>
    <property type="project" value="InterPro"/>
</dbReference>
<feature type="domain" description="PapC-like C-terminal" evidence="10">
    <location>
        <begin position="764"/>
        <end position="820"/>
    </location>
</feature>
<dbReference type="GO" id="GO:0009297">
    <property type="term" value="P:pilus assembly"/>
    <property type="evidence" value="ECO:0007669"/>
    <property type="project" value="InterPro"/>
</dbReference>
<gene>
    <name evidence="12" type="ORF">JRA39_003919</name>
</gene>
<dbReference type="InterPro" id="IPR025885">
    <property type="entry name" value="PapC_N"/>
</dbReference>
<evidence type="ECO:0000256" key="3">
    <source>
        <dbReference type="ARBA" id="ARBA00022448"/>
    </source>
</evidence>
<comment type="subcellular location">
    <subcellularLocation>
        <location evidence="1 9">Cell outer membrane</location>
        <topology evidence="1 9">Multi-pass membrane protein</topology>
    </subcellularLocation>
</comment>
<dbReference type="Gene3D" id="2.60.40.3110">
    <property type="match status" value="1"/>
</dbReference>
<evidence type="ECO:0000256" key="9">
    <source>
        <dbReference type="RuleBase" id="RU003884"/>
    </source>
</evidence>
<keyword evidence="9" id="KW-1029">Fimbrium biogenesis</keyword>
<evidence type="ECO:0000313" key="12">
    <source>
        <dbReference type="EMBL" id="EMP9434789.1"/>
    </source>
</evidence>
<reference evidence="12" key="1">
    <citation type="submission" date="2024-02" db="EMBL/GenBank/DDBJ databases">
        <authorList>
            <consortium name="Clinical and Environmental Microbiology Branch: Whole genome sequencing antimicrobial resistance pathogens in the healthcare setting"/>
        </authorList>
    </citation>
    <scope>NUCLEOTIDE SEQUENCE</scope>
    <source>
        <strain evidence="12">2020GO-00142</strain>
    </source>
</reference>
<dbReference type="InterPro" id="IPR018030">
    <property type="entry name" value="Fimbrial_membr_usher_CS"/>
</dbReference>
<comment type="similarity">
    <text evidence="2 9">Belongs to the fimbrial export usher family.</text>
</comment>
<proteinExistence type="inferred from homology"/>